<organism evidence="1 2">
    <name type="scientific">Terriglobus roseus (strain DSM 18391 / NRRL B-41598 / KBS 63)</name>
    <dbReference type="NCBI Taxonomy" id="926566"/>
    <lineage>
        <taxon>Bacteria</taxon>
        <taxon>Pseudomonadati</taxon>
        <taxon>Acidobacteriota</taxon>
        <taxon>Terriglobia</taxon>
        <taxon>Terriglobales</taxon>
        <taxon>Acidobacteriaceae</taxon>
        <taxon>Terriglobus</taxon>
    </lineage>
</organism>
<gene>
    <name evidence="1" type="ordered locus">Terro_3186</name>
</gene>
<evidence type="ECO:0000313" key="1">
    <source>
        <dbReference type="EMBL" id="AFL89408.1"/>
    </source>
</evidence>
<reference evidence="1 2" key="1">
    <citation type="submission" date="2012-06" db="EMBL/GenBank/DDBJ databases">
        <title>Complete genome of Terriglobus roseus DSM 18391.</title>
        <authorList>
            <consortium name="US DOE Joint Genome Institute (JGI-PGF)"/>
            <person name="Lucas S."/>
            <person name="Copeland A."/>
            <person name="Lapidus A."/>
            <person name="Glavina del Rio T."/>
            <person name="Dalin E."/>
            <person name="Tice H."/>
            <person name="Bruce D."/>
            <person name="Goodwin L."/>
            <person name="Pitluck S."/>
            <person name="Peters L."/>
            <person name="Mikhailova N."/>
            <person name="Munk A.C.C."/>
            <person name="Kyrpides N."/>
            <person name="Mavromatis K."/>
            <person name="Ivanova N."/>
            <person name="Brettin T."/>
            <person name="Detter J.C."/>
            <person name="Han C."/>
            <person name="Larimer F."/>
            <person name="Land M."/>
            <person name="Hauser L."/>
            <person name="Markowitz V."/>
            <person name="Cheng J.-F."/>
            <person name="Hugenholtz P."/>
            <person name="Woyke T."/>
            <person name="Wu D."/>
            <person name="Brambilla E."/>
            <person name="Klenk H.-P."/>
            <person name="Eisen J.A."/>
        </authorList>
    </citation>
    <scope>NUCLEOTIDE SEQUENCE [LARGE SCALE GENOMIC DNA]</scope>
    <source>
        <strain evidence="2">DSM 18391 / NRRL B-41598 / KBS 63</strain>
    </source>
</reference>
<keyword evidence="2" id="KW-1185">Reference proteome</keyword>
<sequence>MFRIVVAASLVLSPSTPVSHGDHIQAIDTPRARKEVQSGVTTYTDSRNGVSFRYPSAWKAQTQFGYVPAALAQSEQVKLIAGFGYEVGGFPREQVGRPYAETNLEGFGVVYAAVRSPNRMACESISTSISGTSKFRTVLMGSHALTVRKTASSGMMQSNSGTLYVLYLRPNCFFFETAIAKATASSETGRDPDAKQTHTIEALLLKVVKSVHFNHTEAPLLSADAP</sequence>
<protein>
    <submittedName>
        <fullName evidence="1">Uncharacterized protein</fullName>
    </submittedName>
</protein>
<dbReference type="KEGG" id="trs:Terro_3186"/>
<name>I3ZJJ0_TERRK</name>
<evidence type="ECO:0000313" key="2">
    <source>
        <dbReference type="Proteomes" id="UP000006056"/>
    </source>
</evidence>
<dbReference type="AlphaFoldDB" id="I3ZJJ0"/>
<accession>I3ZJJ0</accession>
<proteinExistence type="predicted"/>
<dbReference type="EMBL" id="CP003379">
    <property type="protein sequence ID" value="AFL89408.1"/>
    <property type="molecule type" value="Genomic_DNA"/>
</dbReference>
<dbReference type="HOGENOM" id="CLU_1224253_0_0_0"/>
<dbReference type="Proteomes" id="UP000006056">
    <property type="component" value="Chromosome"/>
</dbReference>